<dbReference type="GO" id="GO:0005739">
    <property type="term" value="C:mitochondrion"/>
    <property type="evidence" value="ECO:0007669"/>
    <property type="project" value="TreeGrafter"/>
</dbReference>
<dbReference type="EMBL" id="CP014242">
    <property type="protein sequence ID" value="AMD19239.1"/>
    <property type="molecule type" value="Genomic_DNA"/>
</dbReference>
<gene>
    <name evidence="1" type="ORF">AW171_hschr21056</name>
</gene>
<dbReference type="PANTHER" id="PTHR28152:SF1">
    <property type="entry name" value="HYDROXYACYL-THIOESTER DEHYDRATASE TYPE 2, MITOCHONDRIAL"/>
    <property type="match status" value="1"/>
</dbReference>
<accession>A0A109UXC6</accession>
<reference evidence="1 2" key="1">
    <citation type="submission" date="2016-01" db="EMBL/GenBank/DDBJ databases">
        <title>Genome sequence of the yeast Holleya sinecauda.</title>
        <authorList>
            <person name="Dietrich F.S."/>
        </authorList>
    </citation>
    <scope>NUCLEOTIDE SEQUENCE [LARGE SCALE GENOMIC DNA]</scope>
    <source>
        <strain evidence="1 2">ATCC 58844</strain>
    </source>
</reference>
<protein>
    <submittedName>
        <fullName evidence="1">HBR338Wp</fullName>
    </submittedName>
</protein>
<dbReference type="Gene3D" id="3.10.129.10">
    <property type="entry name" value="Hotdog Thioesterase"/>
    <property type="match status" value="1"/>
</dbReference>
<dbReference type="InterPro" id="IPR052741">
    <property type="entry name" value="Mitochondrial_HTD2"/>
</dbReference>
<proteinExistence type="predicted"/>
<dbReference type="SUPFAM" id="SSF54637">
    <property type="entry name" value="Thioesterase/thiol ester dehydrase-isomerase"/>
    <property type="match status" value="1"/>
</dbReference>
<dbReference type="AlphaFoldDB" id="A0A109UXC6"/>
<organism evidence="1 2">
    <name type="scientific">Eremothecium sinecaudum</name>
    <dbReference type="NCBI Taxonomy" id="45286"/>
    <lineage>
        <taxon>Eukaryota</taxon>
        <taxon>Fungi</taxon>
        <taxon>Dikarya</taxon>
        <taxon>Ascomycota</taxon>
        <taxon>Saccharomycotina</taxon>
        <taxon>Saccharomycetes</taxon>
        <taxon>Saccharomycetales</taxon>
        <taxon>Saccharomycetaceae</taxon>
        <taxon>Eremothecium</taxon>
    </lineage>
</organism>
<dbReference type="OrthoDB" id="3257538at2759"/>
<dbReference type="InterPro" id="IPR029069">
    <property type="entry name" value="HotDog_dom_sf"/>
</dbReference>
<dbReference type="GO" id="GO:0019171">
    <property type="term" value="F:(3R)-hydroxyacyl-[acyl-carrier-protein] dehydratase activity"/>
    <property type="evidence" value="ECO:0007669"/>
    <property type="project" value="TreeGrafter"/>
</dbReference>
<dbReference type="GeneID" id="28721502"/>
<dbReference type="Proteomes" id="UP000243052">
    <property type="component" value="Chromosome ii"/>
</dbReference>
<dbReference type="STRING" id="45286.A0A109UXC6"/>
<evidence type="ECO:0000313" key="1">
    <source>
        <dbReference type="EMBL" id="AMD19239.1"/>
    </source>
</evidence>
<dbReference type="RefSeq" id="XP_017986235.1">
    <property type="nucleotide sequence ID" value="XM_018130746.1"/>
</dbReference>
<dbReference type="PANTHER" id="PTHR28152">
    <property type="entry name" value="HYDROXYACYL-THIOESTER DEHYDRATASE TYPE 2, MITOCHONDRIAL"/>
    <property type="match status" value="1"/>
</dbReference>
<evidence type="ECO:0000313" key="2">
    <source>
        <dbReference type="Proteomes" id="UP000243052"/>
    </source>
</evidence>
<name>A0A109UXC6_9SACH</name>
<sequence>MVVKFMNVRDITSALSVEKFNELVGCQIRRSIGLQERLGGGDHLLFFNPKWEGLCKDGYYRYLSPAAVLGQDIMFKRRLWTQGGMEMREGLKVNAMYECHETIKKVRELRGDYFIKIGREIKDMSGNVAVVEERTLIYTNKPPLAGRKSCAKELEAAIVIPFIFDDMTIFAYSGLTSNLHRIHWDKEYSMKVEGYRDILVQGPLTVHVLLRTAELALGKPVKGIRYKNSQVLYRGSLVDICIGEVHNGTVRAWIRDQHANSTIYVDAELTLD</sequence>
<keyword evidence="2" id="KW-1185">Reference proteome</keyword>